<dbReference type="EMBL" id="LCUJ01000002">
    <property type="protein sequence ID" value="OCL99551.1"/>
    <property type="molecule type" value="Genomic_DNA"/>
</dbReference>
<proteinExistence type="predicted"/>
<evidence type="ECO:0000256" key="1">
    <source>
        <dbReference type="SAM" id="Phobius"/>
    </source>
</evidence>
<protein>
    <submittedName>
        <fullName evidence="2">Uncharacterized protein</fullName>
    </submittedName>
</protein>
<reference evidence="3" key="1">
    <citation type="submission" date="2015-05" db="EMBL/GenBank/DDBJ databases">
        <authorList>
            <person name="Rovetto F."/>
            <person name="Cocolin L."/>
            <person name="Illeghems K."/>
            <person name="Van Nieuwerburgh F."/>
            <person name="Houf K."/>
        </authorList>
    </citation>
    <scope>NUCLEOTIDE SEQUENCE [LARGE SCALE GENOMIC DNA]</scope>
    <source>
        <strain evidence="3">DU22</strain>
    </source>
</reference>
<evidence type="ECO:0000313" key="2">
    <source>
        <dbReference type="EMBL" id="OCL99551.1"/>
    </source>
</evidence>
<dbReference type="Proteomes" id="UP000093281">
    <property type="component" value="Unassembled WGS sequence"/>
</dbReference>
<name>A0A1C0B7L3_9BACT</name>
<comment type="caution">
    <text evidence="2">The sequence shown here is derived from an EMBL/GenBank/DDBJ whole genome shotgun (WGS) entry which is preliminary data.</text>
</comment>
<organism evidence="2 3">
    <name type="scientific">Aliarcobacter thereius</name>
    <dbReference type="NCBI Taxonomy" id="544718"/>
    <lineage>
        <taxon>Bacteria</taxon>
        <taxon>Pseudomonadati</taxon>
        <taxon>Campylobacterota</taxon>
        <taxon>Epsilonproteobacteria</taxon>
        <taxon>Campylobacterales</taxon>
        <taxon>Arcobacteraceae</taxon>
        <taxon>Aliarcobacter</taxon>
    </lineage>
</organism>
<dbReference type="AlphaFoldDB" id="A0A1C0B7L3"/>
<evidence type="ECO:0000313" key="3">
    <source>
        <dbReference type="Proteomes" id="UP000093281"/>
    </source>
</evidence>
<keyword evidence="1" id="KW-0812">Transmembrane</keyword>
<keyword evidence="1" id="KW-1133">Transmembrane helix</keyword>
<feature type="transmembrane region" description="Helical" evidence="1">
    <location>
        <begin position="26"/>
        <end position="49"/>
    </location>
</feature>
<sequence>MNGLYCGGLYLQQFGYLMINAKRQIAVNYLPFFVGVGFVVGFESVVLLLDCLLLE</sequence>
<accession>A0A1C0B7L3</accession>
<gene>
    <name evidence="2" type="ORF">AAX29_00592</name>
</gene>
<keyword evidence="1" id="KW-0472">Membrane</keyword>